<evidence type="ECO:0000313" key="8">
    <source>
        <dbReference type="EMBL" id="SFD06611.1"/>
    </source>
</evidence>
<reference evidence="8 9" key="1">
    <citation type="submission" date="2016-10" db="EMBL/GenBank/DDBJ databases">
        <authorList>
            <person name="de Groot N.N."/>
        </authorList>
    </citation>
    <scope>NUCLEOTIDE SEQUENCE [LARGE SCALE GENOMIC DNA]</scope>
    <source>
        <strain evidence="8 9">HL3</strain>
    </source>
</reference>
<gene>
    <name evidence="7" type="primary">ftsB</name>
    <name evidence="8" type="ORF">SAMN05660831_00683</name>
</gene>
<keyword evidence="7" id="KW-0997">Cell inner membrane</keyword>
<feature type="topological domain" description="Periplasmic" evidence="7">
    <location>
        <begin position="22"/>
        <end position="91"/>
    </location>
</feature>
<dbReference type="Proteomes" id="UP000198611">
    <property type="component" value="Unassembled WGS sequence"/>
</dbReference>
<dbReference type="InterPro" id="IPR007060">
    <property type="entry name" value="FtsL/DivIC"/>
</dbReference>
<evidence type="ECO:0000256" key="7">
    <source>
        <dbReference type="HAMAP-Rule" id="MF_00599"/>
    </source>
</evidence>
<dbReference type="InterPro" id="IPR023081">
    <property type="entry name" value="Cell_div_FtsB"/>
</dbReference>
<evidence type="ECO:0000256" key="2">
    <source>
        <dbReference type="ARBA" id="ARBA00022618"/>
    </source>
</evidence>
<keyword evidence="3 7" id="KW-0812">Transmembrane</keyword>
<keyword evidence="1 7" id="KW-1003">Cell membrane</keyword>
<comment type="function">
    <text evidence="7">Essential cell division protein. May link together the upstream cell division proteins, which are predominantly cytoplasmic, with the downstream cell division proteins, which are predominantly periplasmic.</text>
</comment>
<dbReference type="OrthoDB" id="7061211at2"/>
<dbReference type="Pfam" id="PF04977">
    <property type="entry name" value="DivIC"/>
    <property type="match status" value="1"/>
</dbReference>
<evidence type="ECO:0000313" key="9">
    <source>
        <dbReference type="Proteomes" id="UP000198611"/>
    </source>
</evidence>
<dbReference type="GO" id="GO:0005886">
    <property type="term" value="C:plasma membrane"/>
    <property type="evidence" value="ECO:0007669"/>
    <property type="project" value="UniProtKB-SubCell"/>
</dbReference>
<proteinExistence type="inferred from homology"/>
<sequence>MRWVAGLLALLLVGLQFRLWSDEGGLPEVWRLEAAVAEQGAANAELAERNRALRAEVEDLKRGLDAIEERARSELGMIREGETFFLLVDDK</sequence>
<dbReference type="PANTHER" id="PTHR37485">
    <property type="entry name" value="CELL DIVISION PROTEIN FTSB"/>
    <property type="match status" value="1"/>
</dbReference>
<comment type="similarity">
    <text evidence="7">Belongs to the FtsB family.</text>
</comment>
<dbReference type="GO" id="GO:0030428">
    <property type="term" value="C:cell septum"/>
    <property type="evidence" value="ECO:0007669"/>
    <property type="project" value="TreeGrafter"/>
</dbReference>
<dbReference type="RefSeq" id="WP_093427314.1">
    <property type="nucleotide sequence ID" value="NZ_FOMJ01000001.1"/>
</dbReference>
<comment type="subunit">
    <text evidence="7">Part of a complex composed of FtsB, FtsL and FtsQ.</text>
</comment>
<dbReference type="HAMAP" id="MF_00599">
    <property type="entry name" value="FtsB"/>
    <property type="match status" value="1"/>
</dbReference>
<evidence type="ECO:0000256" key="6">
    <source>
        <dbReference type="ARBA" id="ARBA00023306"/>
    </source>
</evidence>
<keyword evidence="6 7" id="KW-0131">Cell cycle</keyword>
<evidence type="ECO:0000256" key="5">
    <source>
        <dbReference type="ARBA" id="ARBA00023136"/>
    </source>
</evidence>
<keyword evidence="7" id="KW-0175">Coiled coil</keyword>
<evidence type="ECO:0000256" key="4">
    <source>
        <dbReference type="ARBA" id="ARBA00022989"/>
    </source>
</evidence>
<protein>
    <recommendedName>
        <fullName evidence="7">Cell division protein FtsB</fullName>
    </recommendedName>
</protein>
<accession>A0A1I1P9J1</accession>
<evidence type="ECO:0000256" key="3">
    <source>
        <dbReference type="ARBA" id="ARBA00022692"/>
    </source>
</evidence>
<keyword evidence="5 7" id="KW-0472">Membrane</keyword>
<dbReference type="EMBL" id="FOMJ01000001">
    <property type="protein sequence ID" value="SFD06611.1"/>
    <property type="molecule type" value="Genomic_DNA"/>
</dbReference>
<comment type="subcellular location">
    <subcellularLocation>
        <location evidence="7">Cell inner membrane</location>
        <topology evidence="7">Single-pass type II membrane protein</topology>
    </subcellularLocation>
    <text evidence="7">Localizes to the division septum.</text>
</comment>
<dbReference type="GO" id="GO:0043093">
    <property type="term" value="P:FtsZ-dependent cytokinesis"/>
    <property type="evidence" value="ECO:0007669"/>
    <property type="project" value="UniProtKB-UniRule"/>
</dbReference>
<keyword evidence="9" id="KW-1185">Reference proteome</keyword>
<organism evidence="8 9">
    <name type="scientific">Thiohalospira halophila DSM 15071</name>
    <dbReference type="NCBI Taxonomy" id="1123397"/>
    <lineage>
        <taxon>Bacteria</taxon>
        <taxon>Pseudomonadati</taxon>
        <taxon>Pseudomonadota</taxon>
        <taxon>Gammaproteobacteria</taxon>
        <taxon>Thiohalospirales</taxon>
        <taxon>Thiohalospiraceae</taxon>
        <taxon>Thiohalospira</taxon>
    </lineage>
</organism>
<evidence type="ECO:0000256" key="1">
    <source>
        <dbReference type="ARBA" id="ARBA00022475"/>
    </source>
</evidence>
<keyword evidence="4 7" id="KW-1133">Transmembrane helix</keyword>
<dbReference type="STRING" id="1123397.SAMN05660831_00683"/>
<dbReference type="GO" id="GO:0032153">
    <property type="term" value="C:cell division site"/>
    <property type="evidence" value="ECO:0007669"/>
    <property type="project" value="UniProtKB-UniRule"/>
</dbReference>
<feature type="topological domain" description="Cytoplasmic" evidence="7">
    <location>
        <begin position="1"/>
        <end position="3"/>
    </location>
</feature>
<feature type="coiled-coil region" evidence="7">
    <location>
        <begin position="43"/>
        <end position="70"/>
    </location>
</feature>
<dbReference type="PANTHER" id="PTHR37485:SF1">
    <property type="entry name" value="CELL DIVISION PROTEIN FTSB"/>
    <property type="match status" value="1"/>
</dbReference>
<dbReference type="NCBIfam" id="NF002058">
    <property type="entry name" value="PRK00888.1"/>
    <property type="match status" value="1"/>
</dbReference>
<dbReference type="AlphaFoldDB" id="A0A1I1P9J1"/>
<name>A0A1I1P9J1_9GAMM</name>
<keyword evidence="2 7" id="KW-0132">Cell division</keyword>